<dbReference type="Gramene" id="BGIOSGA025629-TA">
    <property type="protein sequence ID" value="BGIOSGA025629-PA"/>
    <property type="gene ID" value="BGIOSGA025629"/>
</dbReference>
<sequence length="385" mass="40202">MDCVVLAWLYGSISADLLQEVMSHDATARSVWRALELQFLGNCEQRALNLTTEFRTFHQGDLSVNDYCRCMKTMADSLSDLGDPLSDRALVLATLNGLNEKFDTLRSLITMQRPFPSIADVRSQLLLEELSKAGRPSGQSTVLLAGATSNKPSSSPNPAHATGYDAGTSGGSGNASNNKNRRRRGGGGGGSNGNSGGNINAGSGMAGAPKGVAQGAPGQAGWPSPANPWAGTIHMWPGLAGRDLLGPKPVGAPFAGAILNGPPVGPVGMALVAYQATFPTNLPQAGVGSALQTQPSTPHGSAQPVGWFPGAPSQWDQHSLAGSFNTATLQQPPTNYWYMDTGATAHMTSDTGLMECIFSSFEEAGGLVNLCPLKRKNKRKNKGII</sequence>
<feature type="compositionally biased region" description="Polar residues" evidence="1">
    <location>
        <begin position="290"/>
        <end position="300"/>
    </location>
</feature>
<proteinExistence type="predicted"/>
<evidence type="ECO:0008006" key="4">
    <source>
        <dbReference type="Google" id="ProtNLM"/>
    </source>
</evidence>
<feature type="region of interest" description="Disordered" evidence="1">
    <location>
        <begin position="288"/>
        <end position="312"/>
    </location>
</feature>
<evidence type="ECO:0000256" key="1">
    <source>
        <dbReference type="SAM" id="MobiDB-lite"/>
    </source>
</evidence>
<feature type="compositionally biased region" description="Polar residues" evidence="1">
    <location>
        <begin position="145"/>
        <end position="157"/>
    </location>
</feature>
<dbReference type="PANTHER" id="PTHR47481:SF31">
    <property type="entry name" value="OS01G0873500 PROTEIN"/>
    <property type="match status" value="1"/>
</dbReference>
<feature type="compositionally biased region" description="Gly residues" evidence="1">
    <location>
        <begin position="186"/>
        <end position="196"/>
    </location>
</feature>
<evidence type="ECO:0000313" key="3">
    <source>
        <dbReference type="Proteomes" id="UP000007015"/>
    </source>
</evidence>
<dbReference type="Pfam" id="PF14223">
    <property type="entry name" value="Retrotran_gag_2"/>
    <property type="match status" value="1"/>
</dbReference>
<evidence type="ECO:0000313" key="2">
    <source>
        <dbReference type="EMBL" id="EAZ03732.1"/>
    </source>
</evidence>
<keyword evidence="3" id="KW-1185">Reference proteome</keyword>
<feature type="region of interest" description="Disordered" evidence="1">
    <location>
        <begin position="145"/>
        <end position="229"/>
    </location>
</feature>
<dbReference type="AlphaFoldDB" id="A2YKX1"/>
<dbReference type="Proteomes" id="UP000007015">
    <property type="component" value="Chromosome 7"/>
</dbReference>
<dbReference type="PANTHER" id="PTHR47481">
    <property type="match status" value="1"/>
</dbReference>
<dbReference type="STRING" id="39946.A2YKX1"/>
<gene>
    <name evidence="2" type="ORF">OsI_25863</name>
</gene>
<reference evidence="2 3" key="1">
    <citation type="journal article" date="2005" name="PLoS Biol.">
        <title>The genomes of Oryza sativa: a history of duplications.</title>
        <authorList>
            <person name="Yu J."/>
            <person name="Wang J."/>
            <person name="Lin W."/>
            <person name="Li S."/>
            <person name="Li H."/>
            <person name="Zhou J."/>
            <person name="Ni P."/>
            <person name="Dong W."/>
            <person name="Hu S."/>
            <person name="Zeng C."/>
            <person name="Zhang J."/>
            <person name="Zhang Y."/>
            <person name="Li R."/>
            <person name="Xu Z."/>
            <person name="Li S."/>
            <person name="Li X."/>
            <person name="Zheng H."/>
            <person name="Cong L."/>
            <person name="Lin L."/>
            <person name="Yin J."/>
            <person name="Geng J."/>
            <person name="Li G."/>
            <person name="Shi J."/>
            <person name="Liu J."/>
            <person name="Lv H."/>
            <person name="Li J."/>
            <person name="Wang J."/>
            <person name="Deng Y."/>
            <person name="Ran L."/>
            <person name="Shi X."/>
            <person name="Wang X."/>
            <person name="Wu Q."/>
            <person name="Li C."/>
            <person name="Ren X."/>
            <person name="Wang J."/>
            <person name="Wang X."/>
            <person name="Li D."/>
            <person name="Liu D."/>
            <person name="Zhang X."/>
            <person name="Ji Z."/>
            <person name="Zhao W."/>
            <person name="Sun Y."/>
            <person name="Zhang Z."/>
            <person name="Bao J."/>
            <person name="Han Y."/>
            <person name="Dong L."/>
            <person name="Ji J."/>
            <person name="Chen P."/>
            <person name="Wu S."/>
            <person name="Liu J."/>
            <person name="Xiao Y."/>
            <person name="Bu D."/>
            <person name="Tan J."/>
            <person name="Yang L."/>
            <person name="Ye C."/>
            <person name="Zhang J."/>
            <person name="Xu J."/>
            <person name="Zhou Y."/>
            <person name="Yu Y."/>
            <person name="Zhang B."/>
            <person name="Zhuang S."/>
            <person name="Wei H."/>
            <person name="Liu B."/>
            <person name="Lei M."/>
            <person name="Yu H."/>
            <person name="Li Y."/>
            <person name="Xu H."/>
            <person name="Wei S."/>
            <person name="He X."/>
            <person name="Fang L."/>
            <person name="Zhang Z."/>
            <person name="Zhang Y."/>
            <person name="Huang X."/>
            <person name="Su Z."/>
            <person name="Tong W."/>
            <person name="Li J."/>
            <person name="Tong Z."/>
            <person name="Li S."/>
            <person name="Ye J."/>
            <person name="Wang L."/>
            <person name="Fang L."/>
            <person name="Lei T."/>
            <person name="Chen C."/>
            <person name="Chen H."/>
            <person name="Xu Z."/>
            <person name="Li H."/>
            <person name="Huang H."/>
            <person name="Zhang F."/>
            <person name="Xu H."/>
            <person name="Li N."/>
            <person name="Zhao C."/>
            <person name="Li S."/>
            <person name="Dong L."/>
            <person name="Huang Y."/>
            <person name="Li L."/>
            <person name="Xi Y."/>
            <person name="Qi Q."/>
            <person name="Li W."/>
            <person name="Zhang B."/>
            <person name="Hu W."/>
            <person name="Zhang Y."/>
            <person name="Tian X."/>
            <person name="Jiao Y."/>
            <person name="Liang X."/>
            <person name="Jin J."/>
            <person name="Gao L."/>
            <person name="Zheng W."/>
            <person name="Hao B."/>
            <person name="Liu S."/>
            <person name="Wang W."/>
            <person name="Yuan L."/>
            <person name="Cao M."/>
            <person name="McDermott J."/>
            <person name="Samudrala R."/>
            <person name="Wang J."/>
            <person name="Wong G.K."/>
            <person name="Yang H."/>
        </authorList>
    </citation>
    <scope>NUCLEOTIDE SEQUENCE [LARGE SCALE GENOMIC DNA]</scope>
    <source>
        <strain evidence="3">cv. 93-11</strain>
    </source>
</reference>
<organism evidence="2 3">
    <name type="scientific">Oryza sativa subsp. indica</name>
    <name type="common">Rice</name>
    <dbReference type="NCBI Taxonomy" id="39946"/>
    <lineage>
        <taxon>Eukaryota</taxon>
        <taxon>Viridiplantae</taxon>
        <taxon>Streptophyta</taxon>
        <taxon>Embryophyta</taxon>
        <taxon>Tracheophyta</taxon>
        <taxon>Spermatophyta</taxon>
        <taxon>Magnoliopsida</taxon>
        <taxon>Liliopsida</taxon>
        <taxon>Poales</taxon>
        <taxon>Poaceae</taxon>
        <taxon>BOP clade</taxon>
        <taxon>Oryzoideae</taxon>
        <taxon>Oryzeae</taxon>
        <taxon>Oryzinae</taxon>
        <taxon>Oryza</taxon>
        <taxon>Oryza sativa</taxon>
    </lineage>
</organism>
<accession>A2YKX1</accession>
<name>A2YKX1_ORYSI</name>
<dbReference type="HOGENOM" id="CLU_045782_0_0_1"/>
<protein>
    <recommendedName>
        <fullName evidence="4">Retrotransposon protein, putative, Ty1-copia subclass</fullName>
    </recommendedName>
</protein>
<feature type="compositionally biased region" description="Low complexity" evidence="1">
    <location>
        <begin position="197"/>
        <end position="208"/>
    </location>
</feature>
<dbReference type="OMA" id="RSASEMW"/>
<dbReference type="EMBL" id="CM000132">
    <property type="protein sequence ID" value="EAZ03732.1"/>
    <property type="molecule type" value="Genomic_DNA"/>
</dbReference>